<keyword evidence="1" id="KW-1133">Transmembrane helix</keyword>
<keyword evidence="1" id="KW-0472">Membrane</keyword>
<sequence length="172" mass="19967">MTPIEITVKFSEDYYEAIFTDWLRYRSKNRKWQKLAGAILLLIGFTNTLVIWLFGSSWYAVSIITILFGGLQFWDFYQTKRQWLRDRKSSNVTGEDVRMSFTAEGFQHAGPFSTGDYKWTGIQKVQEARQGLFLLSGNGFSIYLPKNSFQSDQDFETVKLYAQQHLINSPNG</sequence>
<protein>
    <recommendedName>
        <fullName evidence="2">YcxB-like C-terminal domain-containing protein</fullName>
    </recommendedName>
</protein>
<name>A0A246FJ43_9BACT</name>
<evidence type="ECO:0000313" key="3">
    <source>
        <dbReference type="EMBL" id="OWP62594.1"/>
    </source>
</evidence>
<evidence type="ECO:0000259" key="2">
    <source>
        <dbReference type="Pfam" id="PF14317"/>
    </source>
</evidence>
<keyword evidence="4" id="KW-1185">Reference proteome</keyword>
<dbReference type="EMBL" id="NIRR01000022">
    <property type="protein sequence ID" value="OWP62594.1"/>
    <property type="molecule type" value="Genomic_DNA"/>
</dbReference>
<keyword evidence="1" id="KW-0812">Transmembrane</keyword>
<feature type="domain" description="YcxB-like C-terminal" evidence="2">
    <location>
        <begin position="101"/>
        <end position="159"/>
    </location>
</feature>
<dbReference type="Proteomes" id="UP000197277">
    <property type="component" value="Unassembled WGS sequence"/>
</dbReference>
<evidence type="ECO:0000256" key="1">
    <source>
        <dbReference type="SAM" id="Phobius"/>
    </source>
</evidence>
<accession>A0A246FJ43</accession>
<reference evidence="3 4" key="1">
    <citation type="submission" date="2017-06" db="EMBL/GenBank/DDBJ databases">
        <title>Hymenobacter amundsenii sp. nov. isolated from regoliths in Antarctica.</title>
        <authorList>
            <person name="Sedlacek I."/>
            <person name="Kralova S."/>
            <person name="Pantucek R."/>
            <person name="Svec P."/>
            <person name="Holochova P."/>
            <person name="Stankova E."/>
            <person name="Vrbovska V."/>
            <person name="Busse H.-J."/>
        </authorList>
    </citation>
    <scope>NUCLEOTIDE SEQUENCE [LARGE SCALE GENOMIC DNA]</scope>
    <source>
        <strain evidence="3 4">CCM 8682</strain>
    </source>
</reference>
<dbReference type="RefSeq" id="WP_088464933.1">
    <property type="nucleotide sequence ID" value="NZ_NIRR01000022.1"/>
</dbReference>
<feature type="transmembrane region" description="Helical" evidence="1">
    <location>
        <begin position="59"/>
        <end position="77"/>
    </location>
</feature>
<organism evidence="3 4">
    <name type="scientific">Hymenobacter amundsenii</name>
    <dbReference type="NCBI Taxonomy" id="2006685"/>
    <lineage>
        <taxon>Bacteria</taxon>
        <taxon>Pseudomonadati</taxon>
        <taxon>Bacteroidota</taxon>
        <taxon>Cytophagia</taxon>
        <taxon>Cytophagales</taxon>
        <taxon>Hymenobacteraceae</taxon>
        <taxon>Hymenobacter</taxon>
    </lineage>
</organism>
<evidence type="ECO:0000313" key="4">
    <source>
        <dbReference type="Proteomes" id="UP000197277"/>
    </source>
</evidence>
<comment type="caution">
    <text evidence="3">The sequence shown here is derived from an EMBL/GenBank/DDBJ whole genome shotgun (WGS) entry which is preliminary data.</text>
</comment>
<dbReference type="InterPro" id="IPR025588">
    <property type="entry name" value="YcxB-like_C"/>
</dbReference>
<gene>
    <name evidence="3" type="ORF">CDA63_13205</name>
</gene>
<feature type="transmembrane region" description="Helical" evidence="1">
    <location>
        <begin position="35"/>
        <end position="53"/>
    </location>
</feature>
<proteinExistence type="predicted"/>
<dbReference type="AlphaFoldDB" id="A0A246FJ43"/>
<dbReference type="Pfam" id="PF14317">
    <property type="entry name" value="YcxB"/>
    <property type="match status" value="1"/>
</dbReference>
<dbReference type="OrthoDB" id="886731at2"/>